<feature type="compositionally biased region" description="Basic and acidic residues" evidence="1">
    <location>
        <begin position="12"/>
        <end position="22"/>
    </location>
</feature>
<dbReference type="VEuPathDB" id="FungiDB:BDBG_06927"/>
<dbReference type="Proteomes" id="UP000002038">
    <property type="component" value="Unassembled WGS sequence"/>
</dbReference>
<sequence>MSPSFDGTTESASKETPDVAADETHQITEEFLKWYISCLHAHSTCTLKANIFQIYGLKLVAKGYFRTSLFGAAR</sequence>
<dbReference type="EMBL" id="GG657463">
    <property type="protein sequence ID" value="OAT11440.1"/>
    <property type="molecule type" value="Genomic_DNA"/>
</dbReference>
<dbReference type="AlphaFoldDB" id="A0A179UUD4"/>
<accession>A0A179UUD4</accession>
<gene>
    <name evidence="2" type="ORF">BDBG_06927</name>
</gene>
<proteinExistence type="predicted"/>
<protein>
    <submittedName>
        <fullName evidence="2">Uncharacterized protein</fullName>
    </submittedName>
</protein>
<feature type="compositionally biased region" description="Polar residues" evidence="1">
    <location>
        <begin position="1"/>
        <end position="11"/>
    </location>
</feature>
<reference evidence="3" key="1">
    <citation type="journal article" date="2015" name="PLoS Genet.">
        <title>The dynamic genome and transcriptome of the human fungal pathogen Blastomyces and close relative Emmonsia.</title>
        <authorList>
            <person name="Munoz J.F."/>
            <person name="Gauthier G.M."/>
            <person name="Desjardins C.A."/>
            <person name="Gallo J.E."/>
            <person name="Holder J."/>
            <person name="Sullivan T.D."/>
            <person name="Marty A.J."/>
            <person name="Carmen J.C."/>
            <person name="Chen Z."/>
            <person name="Ding L."/>
            <person name="Gujja S."/>
            <person name="Magrini V."/>
            <person name="Misas E."/>
            <person name="Mitreva M."/>
            <person name="Priest M."/>
            <person name="Saif S."/>
            <person name="Whiston E.A."/>
            <person name="Young S."/>
            <person name="Zeng Q."/>
            <person name="Goldman W.E."/>
            <person name="Mardis E.R."/>
            <person name="Taylor J.W."/>
            <person name="McEwen J.G."/>
            <person name="Clay O.K."/>
            <person name="Klein B.S."/>
            <person name="Cuomo C.A."/>
        </authorList>
    </citation>
    <scope>NUCLEOTIDE SEQUENCE [LARGE SCALE GENOMIC DNA]</scope>
    <source>
        <strain evidence="3">SLH14081</strain>
    </source>
</reference>
<evidence type="ECO:0000256" key="1">
    <source>
        <dbReference type="SAM" id="MobiDB-lite"/>
    </source>
</evidence>
<dbReference type="GeneID" id="8509034"/>
<feature type="region of interest" description="Disordered" evidence="1">
    <location>
        <begin position="1"/>
        <end position="22"/>
    </location>
</feature>
<dbReference type="STRING" id="559298.A0A179UUD4"/>
<keyword evidence="3" id="KW-1185">Reference proteome</keyword>
<dbReference type="OrthoDB" id="4186383at2759"/>
<name>A0A179UUD4_BLAGS</name>
<evidence type="ECO:0000313" key="2">
    <source>
        <dbReference type="EMBL" id="OAT11440.1"/>
    </source>
</evidence>
<dbReference type="RefSeq" id="XP_031579850.1">
    <property type="nucleotide sequence ID" value="XM_031722839.1"/>
</dbReference>
<organism evidence="2 3">
    <name type="scientific">Blastomyces gilchristii (strain SLH14081)</name>
    <name type="common">Blastomyces dermatitidis</name>
    <dbReference type="NCBI Taxonomy" id="559298"/>
    <lineage>
        <taxon>Eukaryota</taxon>
        <taxon>Fungi</taxon>
        <taxon>Dikarya</taxon>
        <taxon>Ascomycota</taxon>
        <taxon>Pezizomycotina</taxon>
        <taxon>Eurotiomycetes</taxon>
        <taxon>Eurotiomycetidae</taxon>
        <taxon>Onygenales</taxon>
        <taxon>Ajellomycetaceae</taxon>
        <taxon>Blastomyces</taxon>
    </lineage>
</organism>
<dbReference type="KEGG" id="bgh:BDBG_06927"/>
<evidence type="ECO:0000313" key="3">
    <source>
        <dbReference type="Proteomes" id="UP000002038"/>
    </source>
</evidence>